<comment type="subcellular location">
    <subcellularLocation>
        <location evidence="2">Apical cell membrane</location>
    </subcellularLocation>
    <subcellularLocation>
        <location evidence="3">Cell junction</location>
        <location evidence="3">Tight junction</location>
    </subcellularLocation>
    <subcellularLocation>
        <location evidence="1">Cell membrane</location>
        <topology evidence="1">Peripheral membrane protein</topology>
    </subcellularLocation>
</comment>
<dbReference type="Pfam" id="PF09060">
    <property type="entry name" value="L27_N"/>
    <property type="match status" value="1"/>
</dbReference>
<dbReference type="InterPro" id="IPR036892">
    <property type="entry name" value="L27_dom_sf"/>
</dbReference>
<evidence type="ECO:0000256" key="8">
    <source>
        <dbReference type="ARBA" id="ARBA00022737"/>
    </source>
</evidence>
<evidence type="ECO:0000256" key="12">
    <source>
        <dbReference type="ARBA" id="ARBA00023136"/>
    </source>
</evidence>
<evidence type="ECO:0000259" key="16">
    <source>
        <dbReference type="PROSITE" id="PS50002"/>
    </source>
</evidence>
<evidence type="ECO:0000256" key="7">
    <source>
        <dbReference type="ARBA" id="ARBA00022475"/>
    </source>
</evidence>
<dbReference type="Pfam" id="PF02828">
    <property type="entry name" value="L27"/>
    <property type="match status" value="1"/>
</dbReference>
<dbReference type="InterPro" id="IPR035601">
    <property type="entry name" value="MPP5_SH3"/>
</dbReference>
<evidence type="ECO:0000256" key="2">
    <source>
        <dbReference type="ARBA" id="ARBA00004221"/>
    </source>
</evidence>
<sequence length="669" mass="76518">MEDLGDHAEMDMDSPTKLIAQCYSEQTEKIQDDPEEVMMMMMMMKEEEEAYAQTQKTDLTSPQSNNEAIIQDFFDGMDVAEEAKSTSEEKNTTELDDMLDSLQRLQLRLTDAESQEDVELLLELLLQSDFQQAFIMHRRVAQSMRRLCPPFPLTAHAQQLRDEVESVLQSSKHTEATELTGLLTSPHLQALMEAHDCIAEQELDVETIESVDQDEKTTKLVSLEKTRDMPLGVTVRNEDDRVIISRVVSGGTAEKSNLLSEGDEILEINGISVRGKSVNDVHNILSYMHGSLTFLLIPNSQNKIALHRSTVMHVKANFSYDPSEDPYVPCRELGLSFQKGDILHVTSQDDPNWWQAYRDGHEDQKPLAGLIPGKSFQQHREAMKKTITDRNQEFKGKLWCTKKSKKQRKKHVFNPSKSIEHYSEDILTYEEVALYHQLPNCKRPIALIGPPNSGHDELRQRLLSLEPDRFAGAVPHTTRNPRAHEVNGREYNFVSRQSFESDLAAGKFIESGEFEQNLYGTNTDSVRQVVNSGKICMLCLQPRSLQVLCSSDLKPYIIFIRPSPPSPSPPPPQERFSTLLTRGVKKHMPEDVRESVEKVREMEHSYGHLFDAIITNIEQEKSISELLTLIDKLDIEPQWVPSVWEVKFKYTFAWRTNNGACRRIWADFR</sequence>
<comment type="similarity">
    <text evidence="4">Belongs to the MAGUK family.</text>
</comment>
<dbReference type="Gene3D" id="1.10.287.650">
    <property type="entry name" value="L27 domain"/>
    <property type="match status" value="1"/>
</dbReference>
<dbReference type="PROSITE" id="PS50002">
    <property type="entry name" value="SH3"/>
    <property type="match status" value="1"/>
</dbReference>
<evidence type="ECO:0000256" key="13">
    <source>
        <dbReference type="ARBA" id="ARBA00024392"/>
    </source>
</evidence>
<dbReference type="Gene3D" id="2.30.42.10">
    <property type="match status" value="1"/>
</dbReference>
<dbReference type="InterPro" id="IPR008145">
    <property type="entry name" value="GK/Ca_channel_bsu"/>
</dbReference>
<dbReference type="Pfam" id="PF00595">
    <property type="entry name" value="PDZ"/>
    <property type="match status" value="1"/>
</dbReference>
<feature type="domain" description="PDZ" evidence="18">
    <location>
        <begin position="220"/>
        <end position="300"/>
    </location>
</feature>
<dbReference type="PROSITE" id="PS50106">
    <property type="entry name" value="PDZ"/>
    <property type="match status" value="1"/>
</dbReference>
<evidence type="ECO:0000256" key="9">
    <source>
        <dbReference type="ARBA" id="ARBA00022741"/>
    </source>
</evidence>
<dbReference type="InterPro" id="IPR008144">
    <property type="entry name" value="Guanylate_kin-like_dom"/>
</dbReference>
<keyword evidence="21" id="KW-1185">Reference proteome</keyword>
<keyword evidence="10" id="KW-0067">ATP-binding</keyword>
<reference evidence="20 21" key="1">
    <citation type="submission" date="2023-09" db="EMBL/GenBank/DDBJ databases">
        <authorList>
            <person name="Wang M."/>
        </authorList>
    </citation>
    <scope>NUCLEOTIDE SEQUENCE [LARGE SCALE GENOMIC DNA]</scope>
    <source>
        <strain evidence="20">GT-2023</strain>
        <tissue evidence="20">Liver</tissue>
    </source>
</reference>
<keyword evidence="7" id="KW-1003">Cell membrane</keyword>
<keyword evidence="9" id="KW-0547">Nucleotide-binding</keyword>
<dbReference type="Gene3D" id="2.30.30.40">
    <property type="entry name" value="SH3 Domains"/>
    <property type="match status" value="1"/>
</dbReference>
<dbReference type="Gene3D" id="3.40.50.300">
    <property type="entry name" value="P-loop containing nucleotide triphosphate hydrolases"/>
    <property type="match status" value="1"/>
</dbReference>
<keyword evidence="8" id="KW-0677">Repeat</keyword>
<gene>
    <name evidence="20" type="ORF">QQF64_016385</name>
</gene>
<dbReference type="SUPFAM" id="SSF101288">
    <property type="entry name" value="L27 domain"/>
    <property type="match status" value="2"/>
</dbReference>
<keyword evidence="11" id="KW-0965">Cell junction</keyword>
<evidence type="ECO:0000256" key="10">
    <source>
        <dbReference type="ARBA" id="ARBA00022840"/>
    </source>
</evidence>
<organism evidence="20 21">
    <name type="scientific">Cirrhinus molitorella</name>
    <name type="common">mud carp</name>
    <dbReference type="NCBI Taxonomy" id="172907"/>
    <lineage>
        <taxon>Eukaryota</taxon>
        <taxon>Metazoa</taxon>
        <taxon>Chordata</taxon>
        <taxon>Craniata</taxon>
        <taxon>Vertebrata</taxon>
        <taxon>Euteleostomi</taxon>
        <taxon>Actinopterygii</taxon>
        <taxon>Neopterygii</taxon>
        <taxon>Teleostei</taxon>
        <taxon>Ostariophysi</taxon>
        <taxon>Cypriniformes</taxon>
        <taxon>Cyprinidae</taxon>
        <taxon>Labeoninae</taxon>
        <taxon>Labeonini</taxon>
        <taxon>Cirrhinus</taxon>
    </lineage>
</organism>
<evidence type="ECO:0000259" key="17">
    <source>
        <dbReference type="PROSITE" id="PS50052"/>
    </source>
</evidence>
<comment type="caution">
    <text evidence="20">The sequence shown here is derived from an EMBL/GenBank/DDBJ whole genome shotgun (WGS) entry which is preliminary data.</text>
</comment>
<dbReference type="SMART" id="SM00569">
    <property type="entry name" value="L27"/>
    <property type="match status" value="2"/>
</dbReference>
<dbReference type="InterPro" id="IPR027417">
    <property type="entry name" value="P-loop_NTPase"/>
</dbReference>
<dbReference type="EMBL" id="JAYMGO010000020">
    <property type="protein sequence ID" value="KAL1254156.1"/>
    <property type="molecule type" value="Genomic_DNA"/>
</dbReference>
<dbReference type="PROSITE" id="PS51022">
    <property type="entry name" value="L27"/>
    <property type="match status" value="1"/>
</dbReference>
<dbReference type="InterPro" id="IPR020590">
    <property type="entry name" value="Guanylate_kinase_CS"/>
</dbReference>
<evidence type="ECO:0000259" key="18">
    <source>
        <dbReference type="PROSITE" id="PS50106"/>
    </source>
</evidence>
<dbReference type="SMART" id="SM00228">
    <property type="entry name" value="PDZ"/>
    <property type="match status" value="1"/>
</dbReference>
<dbReference type="Pfam" id="PF00625">
    <property type="entry name" value="Guanylate_kin"/>
    <property type="match status" value="1"/>
</dbReference>
<evidence type="ECO:0000313" key="20">
    <source>
        <dbReference type="EMBL" id="KAL1254156.1"/>
    </source>
</evidence>
<dbReference type="InterPro" id="IPR014775">
    <property type="entry name" value="L27_C"/>
</dbReference>
<dbReference type="InterPro" id="IPR015145">
    <property type="entry name" value="L27_N"/>
</dbReference>
<dbReference type="Proteomes" id="UP001558613">
    <property type="component" value="Unassembled WGS sequence"/>
</dbReference>
<evidence type="ECO:0000313" key="21">
    <source>
        <dbReference type="Proteomes" id="UP001558613"/>
    </source>
</evidence>
<keyword evidence="12" id="KW-0472">Membrane</keyword>
<name>A0ABR3LQ60_9TELE</name>
<dbReference type="SMART" id="SM00326">
    <property type="entry name" value="SH3"/>
    <property type="match status" value="1"/>
</dbReference>
<dbReference type="InterPro" id="IPR004172">
    <property type="entry name" value="L27_dom"/>
</dbReference>
<evidence type="ECO:0000256" key="15">
    <source>
        <dbReference type="PROSITE-ProRule" id="PRU00192"/>
    </source>
</evidence>
<dbReference type="SUPFAM" id="SSF50156">
    <property type="entry name" value="PDZ domain-like"/>
    <property type="match status" value="1"/>
</dbReference>
<dbReference type="InterPro" id="IPR001478">
    <property type="entry name" value="PDZ"/>
</dbReference>
<dbReference type="PROSITE" id="PS00856">
    <property type="entry name" value="GUANYLATE_KINASE_1"/>
    <property type="match status" value="1"/>
</dbReference>
<dbReference type="InterPro" id="IPR050716">
    <property type="entry name" value="MAGUK"/>
</dbReference>
<evidence type="ECO:0000256" key="3">
    <source>
        <dbReference type="ARBA" id="ARBA00004435"/>
    </source>
</evidence>
<dbReference type="PROSITE" id="PS50052">
    <property type="entry name" value="GUANYLATE_KINASE_2"/>
    <property type="match status" value="1"/>
</dbReference>
<dbReference type="SUPFAM" id="SSF52540">
    <property type="entry name" value="P-loop containing nucleoside triphosphate hydrolases"/>
    <property type="match status" value="1"/>
</dbReference>
<proteinExistence type="inferred from homology"/>
<dbReference type="PANTHER" id="PTHR23122">
    <property type="entry name" value="MEMBRANE-ASSOCIATED GUANYLATE KINASE MAGUK"/>
    <property type="match status" value="1"/>
</dbReference>
<dbReference type="SMART" id="SM00072">
    <property type="entry name" value="GuKc"/>
    <property type="match status" value="1"/>
</dbReference>
<accession>A0ABR3LQ60</accession>
<dbReference type="CDD" id="cd12036">
    <property type="entry name" value="SH3_MPP5"/>
    <property type="match status" value="1"/>
</dbReference>
<dbReference type="InterPro" id="IPR036028">
    <property type="entry name" value="SH3-like_dom_sf"/>
</dbReference>
<feature type="domain" description="Guanylate kinase-like" evidence="17">
    <location>
        <begin position="442"/>
        <end position="631"/>
    </location>
</feature>
<keyword evidence="5" id="KW-0796">Tight junction</keyword>
<dbReference type="Pfam" id="PF07653">
    <property type="entry name" value="SH3_2"/>
    <property type="match status" value="1"/>
</dbReference>
<dbReference type="CDD" id="cd06798">
    <property type="entry name" value="PDZ_MPP5-like"/>
    <property type="match status" value="1"/>
</dbReference>
<dbReference type="SUPFAM" id="SSF50044">
    <property type="entry name" value="SH3-domain"/>
    <property type="match status" value="1"/>
</dbReference>
<evidence type="ECO:0000256" key="11">
    <source>
        <dbReference type="ARBA" id="ARBA00022949"/>
    </source>
</evidence>
<evidence type="ECO:0000256" key="1">
    <source>
        <dbReference type="ARBA" id="ARBA00004202"/>
    </source>
</evidence>
<feature type="domain" description="L27" evidence="19">
    <location>
        <begin position="150"/>
        <end position="206"/>
    </location>
</feature>
<evidence type="ECO:0000256" key="5">
    <source>
        <dbReference type="ARBA" id="ARBA00022427"/>
    </source>
</evidence>
<dbReference type="InterPro" id="IPR001452">
    <property type="entry name" value="SH3_domain"/>
</dbReference>
<evidence type="ECO:0000256" key="14">
    <source>
        <dbReference type="ARBA" id="ARBA00031033"/>
    </source>
</evidence>
<evidence type="ECO:0000256" key="6">
    <source>
        <dbReference type="ARBA" id="ARBA00022443"/>
    </source>
</evidence>
<dbReference type="InterPro" id="IPR036034">
    <property type="entry name" value="PDZ_sf"/>
</dbReference>
<evidence type="ECO:0000259" key="19">
    <source>
        <dbReference type="PROSITE" id="PS51022"/>
    </source>
</evidence>
<feature type="domain" description="SH3" evidence="16">
    <location>
        <begin position="309"/>
        <end position="381"/>
    </location>
</feature>
<keyword evidence="6 15" id="KW-0728">SH3 domain</keyword>
<protein>
    <recommendedName>
        <fullName evidence="13">Protein PALS1</fullName>
    </recommendedName>
    <alternativeName>
        <fullName evidence="14">Protein associated with Lin-7 1</fullName>
    </alternativeName>
</protein>
<evidence type="ECO:0000256" key="4">
    <source>
        <dbReference type="ARBA" id="ARBA00007014"/>
    </source>
</evidence>
<dbReference type="Gene3D" id="1.20.1270.460">
    <property type="match status" value="1"/>
</dbReference>